<dbReference type="Gene3D" id="3.30.450.20">
    <property type="entry name" value="PAS domain"/>
    <property type="match status" value="1"/>
</dbReference>
<keyword evidence="12" id="KW-1185">Reference proteome</keyword>
<dbReference type="Pfam" id="PF00072">
    <property type="entry name" value="Response_reg"/>
    <property type="match status" value="1"/>
</dbReference>
<evidence type="ECO:0000256" key="6">
    <source>
        <dbReference type="SAM" id="SignalP"/>
    </source>
</evidence>
<dbReference type="Pfam" id="PF00497">
    <property type="entry name" value="SBP_bac_3"/>
    <property type="match status" value="1"/>
</dbReference>
<dbReference type="Pfam" id="PF13426">
    <property type="entry name" value="PAS_9"/>
    <property type="match status" value="1"/>
</dbReference>
<feature type="transmembrane region" description="Helical" evidence="5">
    <location>
        <begin position="261"/>
        <end position="282"/>
    </location>
</feature>
<feature type="chain" id="PRO_5037421311" description="histidine kinase" evidence="6">
    <location>
        <begin position="25"/>
        <end position="808"/>
    </location>
</feature>
<evidence type="ECO:0000259" key="7">
    <source>
        <dbReference type="PROSITE" id="PS50109"/>
    </source>
</evidence>
<evidence type="ECO:0000256" key="4">
    <source>
        <dbReference type="PROSITE-ProRule" id="PRU00169"/>
    </source>
</evidence>
<dbReference type="PANTHER" id="PTHR43065:SF49">
    <property type="entry name" value="HISTIDINE KINASE"/>
    <property type="match status" value="1"/>
</dbReference>
<dbReference type="NCBIfam" id="TIGR00229">
    <property type="entry name" value="sensory_box"/>
    <property type="match status" value="1"/>
</dbReference>
<feature type="domain" description="Histidine kinase" evidence="7">
    <location>
        <begin position="445"/>
        <end position="668"/>
    </location>
</feature>
<dbReference type="InterPro" id="IPR036097">
    <property type="entry name" value="HisK_dim/P_sf"/>
</dbReference>
<dbReference type="SMART" id="SM00388">
    <property type="entry name" value="HisKA"/>
    <property type="match status" value="1"/>
</dbReference>
<feature type="signal peptide" evidence="6">
    <location>
        <begin position="1"/>
        <end position="24"/>
    </location>
</feature>
<keyword evidence="5" id="KW-0472">Membrane</keyword>
<dbReference type="InterPro" id="IPR001610">
    <property type="entry name" value="PAC"/>
</dbReference>
<dbReference type="InterPro" id="IPR003661">
    <property type="entry name" value="HisK_dim/P_dom"/>
</dbReference>
<feature type="domain" description="PAC" evidence="10">
    <location>
        <begin position="378"/>
        <end position="432"/>
    </location>
</feature>
<keyword evidence="5" id="KW-1133">Transmembrane helix</keyword>
<dbReference type="InterPro" id="IPR003594">
    <property type="entry name" value="HATPase_dom"/>
</dbReference>
<dbReference type="SMART" id="SM00062">
    <property type="entry name" value="PBPb"/>
    <property type="match status" value="1"/>
</dbReference>
<dbReference type="InterPro" id="IPR000014">
    <property type="entry name" value="PAS"/>
</dbReference>
<dbReference type="SUPFAM" id="SSF53850">
    <property type="entry name" value="Periplasmic binding protein-like II"/>
    <property type="match status" value="1"/>
</dbReference>
<accession>A0A967KDI6</accession>
<dbReference type="RefSeq" id="WP_167229086.1">
    <property type="nucleotide sequence ID" value="NZ_JAAQPH010000022.1"/>
</dbReference>
<dbReference type="Pfam" id="PF00512">
    <property type="entry name" value="HisKA"/>
    <property type="match status" value="1"/>
</dbReference>
<feature type="domain" description="Response regulatory" evidence="8">
    <location>
        <begin position="690"/>
        <end position="804"/>
    </location>
</feature>
<dbReference type="GO" id="GO:0000155">
    <property type="term" value="F:phosphorelay sensor kinase activity"/>
    <property type="evidence" value="ECO:0007669"/>
    <property type="project" value="InterPro"/>
</dbReference>
<keyword evidence="6" id="KW-0732">Signal</keyword>
<dbReference type="SUPFAM" id="SSF52172">
    <property type="entry name" value="CheY-like"/>
    <property type="match status" value="1"/>
</dbReference>
<feature type="domain" description="PAS" evidence="9">
    <location>
        <begin position="304"/>
        <end position="353"/>
    </location>
</feature>
<dbReference type="AlphaFoldDB" id="A0A967KDI6"/>
<dbReference type="SUPFAM" id="SSF47384">
    <property type="entry name" value="Homodimeric domain of signal transducing histidine kinase"/>
    <property type="match status" value="1"/>
</dbReference>
<dbReference type="InterPro" id="IPR035965">
    <property type="entry name" value="PAS-like_dom_sf"/>
</dbReference>
<dbReference type="InterPro" id="IPR036890">
    <property type="entry name" value="HATPase_C_sf"/>
</dbReference>
<dbReference type="InterPro" id="IPR001638">
    <property type="entry name" value="Solute-binding_3/MltF_N"/>
</dbReference>
<dbReference type="Gene3D" id="3.40.50.2300">
    <property type="match status" value="1"/>
</dbReference>
<evidence type="ECO:0000259" key="10">
    <source>
        <dbReference type="PROSITE" id="PS50113"/>
    </source>
</evidence>
<dbReference type="InterPro" id="IPR001789">
    <property type="entry name" value="Sig_transdc_resp-reg_receiver"/>
</dbReference>
<reference evidence="11" key="1">
    <citation type="submission" date="2020-03" db="EMBL/GenBank/DDBJ databases">
        <title>Genome of Pelagibius litoralis DSM 21314T.</title>
        <authorList>
            <person name="Wang G."/>
        </authorList>
    </citation>
    <scope>NUCLEOTIDE SEQUENCE</scope>
    <source>
        <strain evidence="11">DSM 21314</strain>
    </source>
</reference>
<dbReference type="SMART" id="SM00091">
    <property type="entry name" value="PAS"/>
    <property type="match status" value="1"/>
</dbReference>
<dbReference type="Gene3D" id="3.30.565.10">
    <property type="entry name" value="Histidine kinase-like ATPase, C-terminal domain"/>
    <property type="match status" value="1"/>
</dbReference>
<dbReference type="SMART" id="SM00086">
    <property type="entry name" value="PAC"/>
    <property type="match status" value="1"/>
</dbReference>
<dbReference type="SMART" id="SM00387">
    <property type="entry name" value="HATPase_c"/>
    <property type="match status" value="1"/>
</dbReference>
<keyword evidence="3 4" id="KW-0597">Phosphoprotein</keyword>
<dbReference type="PROSITE" id="PS50109">
    <property type="entry name" value="HIS_KIN"/>
    <property type="match status" value="1"/>
</dbReference>
<dbReference type="Gene3D" id="3.40.190.10">
    <property type="entry name" value="Periplasmic binding protein-like II"/>
    <property type="match status" value="2"/>
</dbReference>
<dbReference type="PRINTS" id="PR00344">
    <property type="entry name" value="BCTRLSENSOR"/>
</dbReference>
<dbReference type="PROSITE" id="PS50112">
    <property type="entry name" value="PAS"/>
    <property type="match status" value="1"/>
</dbReference>
<dbReference type="InterPro" id="IPR000700">
    <property type="entry name" value="PAS-assoc_C"/>
</dbReference>
<name>A0A967KDI6_9PROT</name>
<evidence type="ECO:0000259" key="8">
    <source>
        <dbReference type="PROSITE" id="PS50110"/>
    </source>
</evidence>
<keyword evidence="5" id="KW-0812">Transmembrane</keyword>
<dbReference type="Pfam" id="PF02518">
    <property type="entry name" value="HATPase_c"/>
    <property type="match status" value="1"/>
</dbReference>
<dbReference type="CDD" id="cd00082">
    <property type="entry name" value="HisKA"/>
    <property type="match status" value="1"/>
</dbReference>
<dbReference type="InterPro" id="IPR011006">
    <property type="entry name" value="CheY-like_superfamily"/>
</dbReference>
<dbReference type="Gene3D" id="1.10.287.130">
    <property type="match status" value="1"/>
</dbReference>
<feature type="modified residue" description="4-aspartylphosphate" evidence="4">
    <location>
        <position position="740"/>
    </location>
</feature>
<dbReference type="EC" id="2.7.13.3" evidence="2"/>
<dbReference type="InterPro" id="IPR005467">
    <property type="entry name" value="His_kinase_dom"/>
</dbReference>
<sequence>MTIGRLKTLALASCLLALSLPAASQEPDLSAQVGILKHFPPHYLIDEKSGKPTGFAIDVLDAVTSRAGISVTYVAFEAWPDLNAALQNGEIDLVANLGVTEDRRAYASFTKAIETIPINLIVRSDTSEISGVEDLSGRRVSVVELNIGAQLVGTYQNAVPVMHESPEEALLTLLSGESDALIYPGTVLLQLARESGLDGRIEIVGKPLHEVKRAIAVRKDLPELFRRLDSAVTDFTNSVEYRDIFARWHGEPAPYWSATRIGIFMGTLLLVVAGALGVWHYISVVRLNHSLAATLNRARRTEEALHLRERAIEATDTGVLITNPRLRDNPIVYVNPAIMRMTGYPAEEIIGRNPRFLQGGDKDQAALDEVRAAINDETPVHVVLRNYRKDGACFLLDLQIAPVRDKDGTVTHFVGIQNDITDRVATEDQLRQAQKMEVIGQLTGGVAHDFNNLLTVIVGNLERLEGRIKDSEKSRSLIRHAQEAADLGAGLTHQLLAFARLQPLSPRAVDLNELVTDLSELLQRTLGETIQISTLLDSDLRKTLADPAQVQNALLNLAINAKDAMPRGGRLIIETSNVEVDESYATGQSDTLPGRYVMLSVTDTGVGMSNKVQERAFEPFFTTKKVGSGSGMGLSMVYGFVKQSGGHVRLCSEPTCGTTVGMYLPELRGVAKAEEQSPAAPNEPRGQGETVLVVEDNVRVRCITTDRFQELGYRVLEAKNSIAALDLLEKLGPVDLLFTDMIMPGKMGGRELAKEAQGRYPKIKVLFTSGYAEPTIDESQATDAMWLRKPYRQADLARAVRRVLDAEP</sequence>
<protein>
    <recommendedName>
        <fullName evidence="2">histidine kinase</fullName>
        <ecNumber evidence="2">2.7.13.3</ecNumber>
    </recommendedName>
</protein>
<comment type="caution">
    <text evidence="11">The sequence shown here is derived from an EMBL/GenBank/DDBJ whole genome shotgun (WGS) entry which is preliminary data.</text>
</comment>
<gene>
    <name evidence="11" type="ORF">HBA54_22890</name>
</gene>
<dbReference type="SUPFAM" id="SSF55874">
    <property type="entry name" value="ATPase domain of HSP90 chaperone/DNA topoisomerase II/histidine kinase"/>
    <property type="match status" value="1"/>
</dbReference>
<organism evidence="11 12">
    <name type="scientific">Pelagibius litoralis</name>
    <dbReference type="NCBI Taxonomy" id="374515"/>
    <lineage>
        <taxon>Bacteria</taxon>
        <taxon>Pseudomonadati</taxon>
        <taxon>Pseudomonadota</taxon>
        <taxon>Alphaproteobacteria</taxon>
        <taxon>Rhodospirillales</taxon>
        <taxon>Rhodovibrionaceae</taxon>
        <taxon>Pelagibius</taxon>
    </lineage>
</organism>
<dbReference type="CDD" id="cd00130">
    <property type="entry name" value="PAS"/>
    <property type="match status" value="1"/>
</dbReference>
<evidence type="ECO:0000259" key="9">
    <source>
        <dbReference type="PROSITE" id="PS50112"/>
    </source>
</evidence>
<dbReference type="PROSITE" id="PS50110">
    <property type="entry name" value="RESPONSE_REGULATORY"/>
    <property type="match status" value="1"/>
</dbReference>
<dbReference type="EMBL" id="JAAQPH010000022">
    <property type="protein sequence ID" value="NIA71444.1"/>
    <property type="molecule type" value="Genomic_DNA"/>
</dbReference>
<evidence type="ECO:0000256" key="1">
    <source>
        <dbReference type="ARBA" id="ARBA00000085"/>
    </source>
</evidence>
<comment type="catalytic activity">
    <reaction evidence="1">
        <text>ATP + protein L-histidine = ADP + protein N-phospho-L-histidine.</text>
        <dbReference type="EC" id="2.7.13.3"/>
    </reaction>
</comment>
<dbReference type="SUPFAM" id="SSF55785">
    <property type="entry name" value="PYP-like sensor domain (PAS domain)"/>
    <property type="match status" value="1"/>
</dbReference>
<dbReference type="Proteomes" id="UP000761264">
    <property type="component" value="Unassembled WGS sequence"/>
</dbReference>
<dbReference type="InterPro" id="IPR004358">
    <property type="entry name" value="Sig_transdc_His_kin-like_C"/>
</dbReference>
<evidence type="ECO:0000256" key="5">
    <source>
        <dbReference type="SAM" id="Phobius"/>
    </source>
</evidence>
<dbReference type="PROSITE" id="PS50113">
    <property type="entry name" value="PAC"/>
    <property type="match status" value="1"/>
</dbReference>
<evidence type="ECO:0000256" key="2">
    <source>
        <dbReference type="ARBA" id="ARBA00012438"/>
    </source>
</evidence>
<evidence type="ECO:0000313" key="11">
    <source>
        <dbReference type="EMBL" id="NIA71444.1"/>
    </source>
</evidence>
<dbReference type="SMART" id="SM00448">
    <property type="entry name" value="REC"/>
    <property type="match status" value="1"/>
</dbReference>
<proteinExistence type="predicted"/>
<dbReference type="PANTHER" id="PTHR43065">
    <property type="entry name" value="SENSOR HISTIDINE KINASE"/>
    <property type="match status" value="1"/>
</dbReference>
<dbReference type="CDD" id="cd13704">
    <property type="entry name" value="PBP2_HisK"/>
    <property type="match status" value="1"/>
</dbReference>
<evidence type="ECO:0000256" key="3">
    <source>
        <dbReference type="ARBA" id="ARBA00022553"/>
    </source>
</evidence>
<evidence type="ECO:0000313" key="12">
    <source>
        <dbReference type="Proteomes" id="UP000761264"/>
    </source>
</evidence>